<proteinExistence type="inferred from homology"/>
<keyword evidence="4 5" id="KW-0274">FAD</keyword>
<dbReference type="AlphaFoldDB" id="A0A931MLU6"/>
<dbReference type="PANTHER" id="PTHR11552">
    <property type="entry name" value="GLUCOSE-METHANOL-CHOLINE GMC OXIDOREDUCTASE"/>
    <property type="match status" value="1"/>
</dbReference>
<dbReference type="InterPro" id="IPR007867">
    <property type="entry name" value="GMC_OxRtase_C"/>
</dbReference>
<name>A0A931MLU6_9SPHN</name>
<comment type="similarity">
    <text evidence="2 6">Belongs to the GMC oxidoreductase family.</text>
</comment>
<evidence type="ECO:0000256" key="6">
    <source>
        <dbReference type="RuleBase" id="RU003968"/>
    </source>
</evidence>
<dbReference type="Gene3D" id="3.50.50.60">
    <property type="entry name" value="FAD/NAD(P)-binding domain"/>
    <property type="match status" value="1"/>
</dbReference>
<dbReference type="InterPro" id="IPR000172">
    <property type="entry name" value="GMC_OxRdtase_N"/>
</dbReference>
<sequence length="537" mass="57972">METAFDYIIVGAGSAGCVLADRLSRNGTRKVLLLEAGGRNEELFVRMPRGMVKIWSKPKWYWPFPAEPQAGRPADETWFYGKGLGGSSAVNGTWYFRGQPRDFDEWEAQGNGGWNWAAIERAYTELEDYRGIGDYAGRGRKGPMQVTRVPGDGELTDTVLEAARQSGIPVLEDVNTPATQVAGPTQQTVDARGNRVTAWTAFLADAGKRPNLTVKTGVLVRRAVFEGKRAIGVEAEVDGRQVTFTAPKTVFSAGVLQSPKLLQLSGIGPAQVLGKHGIDIVHENAAVGRNMNEHMMFAMSWRLHNAKGLNAEFRGWKPYWHGLRYMLTGKGPMASLLPEVSIMASLEASESWPDLQIGISPYSMAASSDDKPEAGRGQTEAVPGITATAFCLRPKSHGYVELASKDPAAPPRLVPCWFADEADRETILKAIRKVREIMAAPALAPYLGEETVPGADIASDEELTKASDWMLSTGLHGTGTCRMGPRGSAVVDANLRVHGVEGLYVADCSAMPTAISGNTNGPAIAFAWLAAERIADD</sequence>
<evidence type="ECO:0000256" key="5">
    <source>
        <dbReference type="PIRSR" id="PIRSR000137-2"/>
    </source>
</evidence>
<accession>A0A931MLU6</accession>
<dbReference type="PROSITE" id="PS00623">
    <property type="entry name" value="GMC_OXRED_1"/>
    <property type="match status" value="1"/>
</dbReference>
<dbReference type="Pfam" id="PF00732">
    <property type="entry name" value="GMC_oxred_N"/>
    <property type="match status" value="1"/>
</dbReference>
<dbReference type="SUPFAM" id="SSF54373">
    <property type="entry name" value="FAD-linked reductases, C-terminal domain"/>
    <property type="match status" value="1"/>
</dbReference>
<dbReference type="Pfam" id="PF05199">
    <property type="entry name" value="GMC_oxred_C"/>
    <property type="match status" value="1"/>
</dbReference>
<dbReference type="InterPro" id="IPR012132">
    <property type="entry name" value="GMC_OxRdtase"/>
</dbReference>
<evidence type="ECO:0000313" key="9">
    <source>
        <dbReference type="Proteomes" id="UP000617634"/>
    </source>
</evidence>
<comment type="caution">
    <text evidence="8">The sequence shown here is derived from an EMBL/GenBank/DDBJ whole genome shotgun (WGS) entry which is preliminary data.</text>
</comment>
<evidence type="ECO:0000256" key="1">
    <source>
        <dbReference type="ARBA" id="ARBA00001974"/>
    </source>
</evidence>
<dbReference type="PANTHER" id="PTHR11552:SF147">
    <property type="entry name" value="CHOLINE DEHYDROGENASE, MITOCHONDRIAL"/>
    <property type="match status" value="1"/>
</dbReference>
<dbReference type="EMBL" id="JADZGI010000001">
    <property type="protein sequence ID" value="MBH0113814.1"/>
    <property type="molecule type" value="Genomic_DNA"/>
</dbReference>
<evidence type="ECO:0000256" key="2">
    <source>
        <dbReference type="ARBA" id="ARBA00010790"/>
    </source>
</evidence>
<organism evidence="8 9">
    <name type="scientific">Novosphingobium aureum</name>
    <dbReference type="NCBI Taxonomy" id="2792964"/>
    <lineage>
        <taxon>Bacteria</taxon>
        <taxon>Pseudomonadati</taxon>
        <taxon>Pseudomonadota</taxon>
        <taxon>Alphaproteobacteria</taxon>
        <taxon>Sphingomonadales</taxon>
        <taxon>Sphingomonadaceae</taxon>
        <taxon>Novosphingobium</taxon>
    </lineage>
</organism>
<gene>
    <name evidence="8" type="ORF">I5E68_12745</name>
</gene>
<comment type="cofactor">
    <cofactor evidence="1 5">
        <name>FAD</name>
        <dbReference type="ChEBI" id="CHEBI:57692"/>
    </cofactor>
</comment>
<evidence type="ECO:0000256" key="3">
    <source>
        <dbReference type="ARBA" id="ARBA00022630"/>
    </source>
</evidence>
<protein>
    <submittedName>
        <fullName evidence="8">GMC family oxidoreductase N-terminal domain-containing protein</fullName>
    </submittedName>
</protein>
<dbReference type="RefSeq" id="WP_197164212.1">
    <property type="nucleotide sequence ID" value="NZ_JADZGI010000001.1"/>
</dbReference>
<evidence type="ECO:0000313" key="8">
    <source>
        <dbReference type="EMBL" id="MBH0113814.1"/>
    </source>
</evidence>
<feature type="binding site" evidence="5">
    <location>
        <position position="220"/>
    </location>
    <ligand>
        <name>FAD</name>
        <dbReference type="ChEBI" id="CHEBI:57692"/>
    </ligand>
</feature>
<dbReference type="PIRSF" id="PIRSF000137">
    <property type="entry name" value="Alcohol_oxidase"/>
    <property type="match status" value="1"/>
</dbReference>
<reference evidence="8" key="1">
    <citation type="submission" date="2020-11" db="EMBL/GenBank/DDBJ databases">
        <title>Novosphingobium aureum sp. nov., a marine bacterium isolated from sediment of a salt flat.</title>
        <authorList>
            <person name="Yoo Y."/>
            <person name="Kim J.-J."/>
        </authorList>
    </citation>
    <scope>NUCLEOTIDE SEQUENCE</scope>
    <source>
        <strain evidence="8">YJ-S2-02</strain>
    </source>
</reference>
<feature type="domain" description="Glucose-methanol-choline oxidoreductase N-terminal" evidence="7">
    <location>
        <begin position="81"/>
        <end position="104"/>
    </location>
</feature>
<dbReference type="SUPFAM" id="SSF51905">
    <property type="entry name" value="FAD/NAD(P)-binding domain"/>
    <property type="match status" value="1"/>
</dbReference>
<dbReference type="InterPro" id="IPR036188">
    <property type="entry name" value="FAD/NAD-bd_sf"/>
</dbReference>
<dbReference type="GO" id="GO:0050660">
    <property type="term" value="F:flavin adenine dinucleotide binding"/>
    <property type="evidence" value="ECO:0007669"/>
    <property type="project" value="InterPro"/>
</dbReference>
<dbReference type="Proteomes" id="UP000617634">
    <property type="component" value="Unassembled WGS sequence"/>
</dbReference>
<dbReference type="Gene3D" id="3.30.560.10">
    <property type="entry name" value="Glucose Oxidase, domain 3"/>
    <property type="match status" value="1"/>
</dbReference>
<evidence type="ECO:0000259" key="7">
    <source>
        <dbReference type="PROSITE" id="PS00623"/>
    </source>
</evidence>
<dbReference type="GO" id="GO:0016614">
    <property type="term" value="F:oxidoreductase activity, acting on CH-OH group of donors"/>
    <property type="evidence" value="ECO:0007669"/>
    <property type="project" value="InterPro"/>
</dbReference>
<keyword evidence="3 6" id="KW-0285">Flavoprotein</keyword>
<keyword evidence="9" id="KW-1185">Reference proteome</keyword>
<evidence type="ECO:0000256" key="4">
    <source>
        <dbReference type="ARBA" id="ARBA00022827"/>
    </source>
</evidence>